<feature type="domain" description="Helix-turn-helix type 11" evidence="3">
    <location>
        <begin position="12"/>
        <end position="65"/>
    </location>
</feature>
<dbReference type="InterPro" id="IPR004173">
    <property type="entry name" value="3H_domain"/>
</dbReference>
<dbReference type="OrthoDB" id="9792661at2"/>
<reference evidence="4 5" key="1">
    <citation type="journal article" date="2015" name="Antonie Van Leeuwenhoek">
        <title>Oceanobacillus bengalensis sp. nov., a bacterium isolated from seawater of the Bay of Bengal.</title>
        <authorList>
            <person name="Yongchang O."/>
            <person name="Xiang W."/>
            <person name="Wang G."/>
        </authorList>
    </citation>
    <scope>NUCLEOTIDE SEQUENCE [LARGE SCALE GENOMIC DNA]</scope>
    <source>
        <strain evidence="4 5">MCCC 1K00260</strain>
    </source>
</reference>
<evidence type="ECO:0000259" key="2">
    <source>
        <dbReference type="Pfam" id="PF02829"/>
    </source>
</evidence>
<dbReference type="InterPro" id="IPR013196">
    <property type="entry name" value="HTH_11"/>
</dbReference>
<accession>A0A494YS18</accession>
<dbReference type="AlphaFoldDB" id="A0A494YS18"/>
<dbReference type="GO" id="GO:0046872">
    <property type="term" value="F:metal ion binding"/>
    <property type="evidence" value="ECO:0007669"/>
    <property type="project" value="UniProtKB-KW"/>
</dbReference>
<evidence type="ECO:0000313" key="4">
    <source>
        <dbReference type="EMBL" id="RKQ12450.1"/>
    </source>
</evidence>
<dbReference type="InterPro" id="IPR035922">
    <property type="entry name" value="3H_dom_sf"/>
</dbReference>
<dbReference type="EMBL" id="RBZO01000042">
    <property type="protein sequence ID" value="RKQ12450.1"/>
    <property type="molecule type" value="Genomic_DNA"/>
</dbReference>
<name>A0A494YS18_9BACI</name>
<dbReference type="RefSeq" id="WP_121134358.1">
    <property type="nucleotide sequence ID" value="NZ_JBHUFK010000009.1"/>
</dbReference>
<proteinExistence type="predicted"/>
<keyword evidence="5" id="KW-1185">Reference proteome</keyword>
<dbReference type="InterPro" id="IPR036388">
    <property type="entry name" value="WH-like_DNA-bd_sf"/>
</dbReference>
<feature type="binding site" evidence="1">
    <location>
        <position position="151"/>
    </location>
    <ligand>
        <name>Ni(2+)</name>
        <dbReference type="ChEBI" id="CHEBI:49786"/>
    </ligand>
</feature>
<evidence type="ECO:0000259" key="3">
    <source>
        <dbReference type="Pfam" id="PF08279"/>
    </source>
</evidence>
<keyword evidence="1" id="KW-0533">Nickel</keyword>
<dbReference type="Proteomes" id="UP000281813">
    <property type="component" value="Unassembled WGS sequence"/>
</dbReference>
<dbReference type="InterPro" id="IPR036390">
    <property type="entry name" value="WH_DNA-bd_sf"/>
</dbReference>
<dbReference type="PANTHER" id="PTHR40068:SF1">
    <property type="entry name" value="TRANSCRIPTION REPRESSOR NIAR-RELATED"/>
    <property type="match status" value="1"/>
</dbReference>
<dbReference type="Gene3D" id="1.10.10.10">
    <property type="entry name" value="Winged helix-like DNA-binding domain superfamily/Winged helix DNA-binding domain"/>
    <property type="match status" value="1"/>
</dbReference>
<protein>
    <submittedName>
        <fullName evidence="4">Transcription repressor NadR</fullName>
    </submittedName>
</protein>
<dbReference type="PANTHER" id="PTHR40068">
    <property type="entry name" value="TRANSCRIPTION REPRESSOR NIAR-RELATED"/>
    <property type="match status" value="1"/>
</dbReference>
<dbReference type="PIRSF" id="PIRSF037847">
    <property type="entry name" value="NiaR"/>
    <property type="match status" value="1"/>
</dbReference>
<feature type="binding site" evidence="1">
    <location>
        <position position="84"/>
    </location>
    <ligand>
        <name>Ni(2+)</name>
        <dbReference type="ChEBI" id="CHEBI:49786"/>
    </ligand>
</feature>
<evidence type="ECO:0000256" key="1">
    <source>
        <dbReference type="PIRSR" id="PIRSR037847-1"/>
    </source>
</evidence>
<keyword evidence="1" id="KW-0479">Metal-binding</keyword>
<sequence>MKGNEKMIANERQNLIVNTLKKTDKPITGSEFAKITNVSRQVIVQDVSILKAKNEPIIATSQGYIYLNDEKEHQLERMVIVCNHTPDQALDEMYAIVDHGVSIKDVIVEHQVYGDLTASIRVRTRKEVDDFIQKISETNASYLSTLTNGIHLHTIESDSRDKLEAVCEELRKAGILV</sequence>
<feature type="domain" description="3H" evidence="2">
    <location>
        <begin position="80"/>
        <end position="176"/>
    </location>
</feature>
<dbReference type="Gene3D" id="3.30.1340.20">
    <property type="entry name" value="3H domain"/>
    <property type="match status" value="1"/>
</dbReference>
<gene>
    <name evidence="4" type="ORF">D8M05_18100</name>
</gene>
<feature type="binding site" evidence="1">
    <location>
        <position position="153"/>
    </location>
    <ligand>
        <name>Ni(2+)</name>
        <dbReference type="ChEBI" id="CHEBI:49786"/>
    </ligand>
</feature>
<dbReference type="SUPFAM" id="SSF46785">
    <property type="entry name" value="Winged helix' DNA-binding domain"/>
    <property type="match status" value="1"/>
</dbReference>
<evidence type="ECO:0000313" key="5">
    <source>
        <dbReference type="Proteomes" id="UP000281813"/>
    </source>
</evidence>
<comment type="caution">
    <text evidence="4">The sequence shown here is derived from an EMBL/GenBank/DDBJ whole genome shotgun (WGS) entry which is preliminary data.</text>
</comment>
<dbReference type="Pfam" id="PF02829">
    <property type="entry name" value="3H"/>
    <property type="match status" value="1"/>
</dbReference>
<feature type="binding site" evidence="1">
    <location>
        <position position="92"/>
    </location>
    <ligand>
        <name>Ni(2+)</name>
        <dbReference type="ChEBI" id="CHEBI:49786"/>
    </ligand>
</feature>
<dbReference type="SUPFAM" id="SSF75500">
    <property type="entry name" value="Putative transcriptional regulator TM1602, C-terminal domain"/>
    <property type="match status" value="1"/>
</dbReference>
<organism evidence="4 5">
    <name type="scientific">Oceanobacillus bengalensis</name>
    <dbReference type="NCBI Taxonomy" id="1435466"/>
    <lineage>
        <taxon>Bacteria</taxon>
        <taxon>Bacillati</taxon>
        <taxon>Bacillota</taxon>
        <taxon>Bacilli</taxon>
        <taxon>Bacillales</taxon>
        <taxon>Bacillaceae</taxon>
        <taxon>Oceanobacillus</taxon>
    </lineage>
</organism>
<dbReference type="InterPro" id="IPR026043">
    <property type="entry name" value="NadR"/>
</dbReference>
<dbReference type="Pfam" id="PF08279">
    <property type="entry name" value="HTH_11"/>
    <property type="match status" value="1"/>
</dbReference>